<reference evidence="9 10" key="1">
    <citation type="submission" date="2018-06" db="EMBL/GenBank/DDBJ databases">
        <title>Complete Genome Sequence of the Microcystin-Degrading Bacterium Sphingosinicella microcystinivorans Strain B-9.</title>
        <authorList>
            <person name="Jin H."/>
            <person name="Nishizawa T."/>
            <person name="Guo Y."/>
            <person name="Nishizawa A."/>
            <person name="Park H."/>
            <person name="Kato H."/>
            <person name="Tsuji K."/>
            <person name="Harada K."/>
        </authorList>
    </citation>
    <scope>NUCLEOTIDE SEQUENCE [LARGE SCALE GENOMIC DNA]</scope>
    <source>
        <strain evidence="9 10">B9</strain>
    </source>
</reference>
<keyword evidence="4" id="KW-0808">Transferase</keyword>
<dbReference type="Proteomes" id="UP000275727">
    <property type="component" value="Chromosome"/>
</dbReference>
<evidence type="ECO:0000256" key="4">
    <source>
        <dbReference type="ARBA" id="ARBA00022679"/>
    </source>
</evidence>
<evidence type="ECO:0000313" key="10">
    <source>
        <dbReference type="Proteomes" id="UP000275727"/>
    </source>
</evidence>
<dbReference type="InterPro" id="IPR011495">
    <property type="entry name" value="Sig_transdc_His_kin_sub2_dim/P"/>
</dbReference>
<proteinExistence type="predicted"/>
<keyword evidence="6" id="KW-0418">Kinase</keyword>
<evidence type="ECO:0000256" key="2">
    <source>
        <dbReference type="ARBA" id="ARBA00012438"/>
    </source>
</evidence>
<evidence type="ECO:0000256" key="7">
    <source>
        <dbReference type="ARBA" id="ARBA00022840"/>
    </source>
</evidence>
<dbReference type="SUPFAM" id="SSF55874">
    <property type="entry name" value="ATPase domain of HSP90 chaperone/DNA topoisomerase II/histidine kinase"/>
    <property type="match status" value="1"/>
</dbReference>
<organism evidence="9 10">
    <name type="scientific">Sphingosinicella microcystinivorans</name>
    <dbReference type="NCBI Taxonomy" id="335406"/>
    <lineage>
        <taxon>Bacteria</taxon>
        <taxon>Pseudomonadati</taxon>
        <taxon>Pseudomonadota</taxon>
        <taxon>Alphaproteobacteria</taxon>
        <taxon>Sphingomonadales</taxon>
        <taxon>Sphingosinicellaceae</taxon>
        <taxon>Sphingosinicella</taxon>
    </lineage>
</organism>
<gene>
    <name evidence="9" type="ORF">SmB9_31570</name>
</gene>
<feature type="domain" description="Signal transduction histidine kinase subgroup 2 dimerisation and phosphoacceptor" evidence="8">
    <location>
        <begin position="21"/>
        <end position="94"/>
    </location>
</feature>
<dbReference type="GO" id="GO:0005524">
    <property type="term" value="F:ATP binding"/>
    <property type="evidence" value="ECO:0007669"/>
    <property type="project" value="UniProtKB-KW"/>
</dbReference>
<evidence type="ECO:0000313" key="9">
    <source>
        <dbReference type="EMBL" id="BBE35499.1"/>
    </source>
</evidence>
<dbReference type="PANTHER" id="PTHR41523:SF8">
    <property type="entry name" value="ETHYLENE RESPONSE SENSOR PROTEIN"/>
    <property type="match status" value="1"/>
</dbReference>
<evidence type="ECO:0000256" key="6">
    <source>
        <dbReference type="ARBA" id="ARBA00022777"/>
    </source>
</evidence>
<protein>
    <recommendedName>
        <fullName evidence="2">histidine kinase</fullName>
        <ecNumber evidence="2">2.7.13.3</ecNumber>
    </recommendedName>
</protein>
<sequence>MLASGTIAGAGSPVSLNLVEEINHRVVNEYSEAIAMLSIAAARTSSGDAREALRDTADRLRDHAETHRALMPPMVADHANLADYIATICRTYVKATLADRGVHLTLKIEDIMMSAGTCWRIGLVVAELVRNSARHGLKGKAGRIIVDIARREGLLTCLVSDDGAAAGGGIPGRGQRLVRSLVAELGGEMDWFFKPEGALAFFRLPSGDSGPDVRRRAPSGR</sequence>
<dbReference type="Gene3D" id="3.30.565.10">
    <property type="entry name" value="Histidine kinase-like ATPase, C-terminal domain"/>
    <property type="match status" value="1"/>
</dbReference>
<dbReference type="InterPro" id="IPR036890">
    <property type="entry name" value="HATPase_C_sf"/>
</dbReference>
<evidence type="ECO:0000256" key="1">
    <source>
        <dbReference type="ARBA" id="ARBA00000085"/>
    </source>
</evidence>
<accession>A0AAD1D920</accession>
<dbReference type="EC" id="2.7.13.3" evidence="2"/>
<keyword evidence="7" id="KW-0067">ATP-binding</keyword>
<dbReference type="KEGG" id="smic:SmB9_31570"/>
<dbReference type="EMBL" id="AP018711">
    <property type="protein sequence ID" value="BBE35499.1"/>
    <property type="molecule type" value="Genomic_DNA"/>
</dbReference>
<evidence type="ECO:0000256" key="5">
    <source>
        <dbReference type="ARBA" id="ARBA00022741"/>
    </source>
</evidence>
<name>A0AAD1D920_SPHMI</name>
<dbReference type="AlphaFoldDB" id="A0AAD1D920"/>
<keyword evidence="5" id="KW-0547">Nucleotide-binding</keyword>
<keyword evidence="3" id="KW-0597">Phosphoprotein</keyword>
<dbReference type="Pfam" id="PF07568">
    <property type="entry name" value="HisKA_2"/>
    <property type="match status" value="1"/>
</dbReference>
<dbReference type="GO" id="GO:0004673">
    <property type="term" value="F:protein histidine kinase activity"/>
    <property type="evidence" value="ECO:0007669"/>
    <property type="project" value="UniProtKB-EC"/>
</dbReference>
<evidence type="ECO:0000256" key="3">
    <source>
        <dbReference type="ARBA" id="ARBA00022553"/>
    </source>
</evidence>
<evidence type="ECO:0000259" key="8">
    <source>
        <dbReference type="Pfam" id="PF07568"/>
    </source>
</evidence>
<dbReference type="PANTHER" id="PTHR41523">
    <property type="entry name" value="TWO-COMPONENT SYSTEM SENSOR PROTEIN"/>
    <property type="match status" value="1"/>
</dbReference>
<comment type="catalytic activity">
    <reaction evidence="1">
        <text>ATP + protein L-histidine = ADP + protein N-phospho-L-histidine.</text>
        <dbReference type="EC" id="2.7.13.3"/>
    </reaction>
</comment>
<dbReference type="RefSeq" id="WP_160119251.1">
    <property type="nucleotide sequence ID" value="NZ_AP018711.1"/>
</dbReference>